<reference evidence="1 2" key="1">
    <citation type="submission" date="2021-06" db="EMBL/GenBank/DDBJ databases">
        <title>Caerostris darwini draft genome.</title>
        <authorList>
            <person name="Kono N."/>
            <person name="Arakawa K."/>
        </authorList>
    </citation>
    <scope>NUCLEOTIDE SEQUENCE [LARGE SCALE GENOMIC DNA]</scope>
</reference>
<accession>A0AAV4QKL7</accession>
<comment type="caution">
    <text evidence="1">The sequence shown here is derived from an EMBL/GenBank/DDBJ whole genome shotgun (WGS) entry which is preliminary data.</text>
</comment>
<proteinExistence type="predicted"/>
<evidence type="ECO:0000313" key="1">
    <source>
        <dbReference type="EMBL" id="GIY09802.1"/>
    </source>
</evidence>
<gene>
    <name evidence="1" type="ORF">CDAR_204121</name>
</gene>
<evidence type="ECO:0000313" key="2">
    <source>
        <dbReference type="Proteomes" id="UP001054837"/>
    </source>
</evidence>
<protein>
    <submittedName>
        <fullName evidence="1">Uncharacterized protein</fullName>
    </submittedName>
</protein>
<dbReference type="Proteomes" id="UP001054837">
    <property type="component" value="Unassembled WGS sequence"/>
</dbReference>
<sequence>MSQTKKNLPRAIFFFFFNPKSERKIALRKREEKKVLLRSVFVYVFASKTTALGRSMARPWGPTIAARGLGYVTDLEDGGEFAQGNYFFLLPKVREKDCIEKEREKKMFLCVLFLFMYSQVRPPLKERSIARPWGPTAAVRGLQKRQQLWFQFERAISNLFLVFQGYVSDQEDSGEFALGNYFFQSPRERLH</sequence>
<keyword evidence="2" id="KW-1185">Reference proteome</keyword>
<dbReference type="AlphaFoldDB" id="A0AAV4QKL7"/>
<dbReference type="EMBL" id="BPLQ01004681">
    <property type="protein sequence ID" value="GIY09802.1"/>
    <property type="molecule type" value="Genomic_DNA"/>
</dbReference>
<organism evidence="1 2">
    <name type="scientific">Caerostris darwini</name>
    <dbReference type="NCBI Taxonomy" id="1538125"/>
    <lineage>
        <taxon>Eukaryota</taxon>
        <taxon>Metazoa</taxon>
        <taxon>Ecdysozoa</taxon>
        <taxon>Arthropoda</taxon>
        <taxon>Chelicerata</taxon>
        <taxon>Arachnida</taxon>
        <taxon>Araneae</taxon>
        <taxon>Araneomorphae</taxon>
        <taxon>Entelegynae</taxon>
        <taxon>Araneoidea</taxon>
        <taxon>Araneidae</taxon>
        <taxon>Caerostris</taxon>
    </lineage>
</organism>
<name>A0AAV4QKL7_9ARAC</name>